<feature type="signal peptide" evidence="2">
    <location>
        <begin position="1"/>
        <end position="19"/>
    </location>
</feature>
<keyword evidence="2" id="KW-0732">Signal</keyword>
<feature type="compositionally biased region" description="Acidic residues" evidence="1">
    <location>
        <begin position="52"/>
        <end position="62"/>
    </location>
</feature>
<evidence type="ECO:0000313" key="3">
    <source>
        <dbReference type="EMBL" id="MFC3039491.1"/>
    </source>
</evidence>
<feature type="compositionally biased region" description="Polar residues" evidence="1">
    <location>
        <begin position="28"/>
        <end position="38"/>
    </location>
</feature>
<comment type="caution">
    <text evidence="3">The sequence shown here is derived from an EMBL/GenBank/DDBJ whole genome shotgun (WGS) entry which is preliminary data.</text>
</comment>
<reference evidence="4" key="1">
    <citation type="journal article" date="2019" name="Int. J. Syst. Evol. Microbiol.">
        <title>The Global Catalogue of Microorganisms (GCM) 10K type strain sequencing project: providing services to taxonomists for standard genome sequencing and annotation.</title>
        <authorList>
            <consortium name="The Broad Institute Genomics Platform"/>
            <consortium name="The Broad Institute Genome Sequencing Center for Infectious Disease"/>
            <person name="Wu L."/>
            <person name="Ma J."/>
        </authorList>
    </citation>
    <scope>NUCLEOTIDE SEQUENCE [LARGE SCALE GENOMIC DNA]</scope>
    <source>
        <strain evidence="4">KCTC 13128</strain>
    </source>
</reference>
<protein>
    <recommendedName>
        <fullName evidence="5">Lipoprotein</fullName>
    </recommendedName>
</protein>
<gene>
    <name evidence="3" type="ORF">ACFOGI_04450</name>
</gene>
<feature type="region of interest" description="Disordered" evidence="1">
    <location>
        <begin position="26"/>
        <end position="62"/>
    </location>
</feature>
<keyword evidence="4" id="KW-1185">Reference proteome</keyword>
<evidence type="ECO:0008006" key="5">
    <source>
        <dbReference type="Google" id="ProtNLM"/>
    </source>
</evidence>
<dbReference type="Proteomes" id="UP001595279">
    <property type="component" value="Unassembled WGS sequence"/>
</dbReference>
<evidence type="ECO:0000313" key="4">
    <source>
        <dbReference type="Proteomes" id="UP001595279"/>
    </source>
</evidence>
<dbReference type="EMBL" id="JBHRSA010000013">
    <property type="protein sequence ID" value="MFC3039491.1"/>
    <property type="molecule type" value="Genomic_DNA"/>
</dbReference>
<sequence>MKKFIIILTAISLSMFITACGSEDIAGDTNSDSQSNEVDSNTSEDNNTNQNEQEEAESESEAELEIVQTTGGTWKDSIDSVWVHSSAVFENTGDTPVKIGETQMNYKDTDGGILGTSSMIYSVPSVVAPGEKAFISETTILDGVNDASVYGETTYNFNYDITDEKSNLLEVSGVKGTAGADEYSTPYKVTGVVKNTTEEMQDDIRIAAALFAEDGTLQGVLKGSVDVGVNPGSEAGFELTYPEIPREDASNIETVEVKAYGWKW</sequence>
<evidence type="ECO:0000256" key="2">
    <source>
        <dbReference type="SAM" id="SignalP"/>
    </source>
</evidence>
<organism evidence="3 4">
    <name type="scientific">Virgibacillus xinjiangensis</name>
    <dbReference type="NCBI Taxonomy" id="393090"/>
    <lineage>
        <taxon>Bacteria</taxon>
        <taxon>Bacillati</taxon>
        <taxon>Bacillota</taxon>
        <taxon>Bacilli</taxon>
        <taxon>Bacillales</taxon>
        <taxon>Bacillaceae</taxon>
        <taxon>Virgibacillus</taxon>
    </lineage>
</organism>
<evidence type="ECO:0000256" key="1">
    <source>
        <dbReference type="SAM" id="MobiDB-lite"/>
    </source>
</evidence>
<dbReference type="RefSeq" id="WP_390269032.1">
    <property type="nucleotide sequence ID" value="NZ_JBHRSA010000013.1"/>
</dbReference>
<name>A0ABV7CSX8_9BACI</name>
<dbReference type="PROSITE" id="PS51257">
    <property type="entry name" value="PROKAR_LIPOPROTEIN"/>
    <property type="match status" value="1"/>
</dbReference>
<accession>A0ABV7CSX8</accession>
<feature type="chain" id="PRO_5046673168" description="Lipoprotein" evidence="2">
    <location>
        <begin position="20"/>
        <end position="264"/>
    </location>
</feature>
<proteinExistence type="predicted"/>
<feature type="compositionally biased region" description="Low complexity" evidence="1">
    <location>
        <begin position="39"/>
        <end position="51"/>
    </location>
</feature>